<proteinExistence type="predicted"/>
<comment type="caution">
    <text evidence="1">The sequence shown here is derived from an EMBL/GenBank/DDBJ whole genome shotgun (WGS) entry which is preliminary data.</text>
</comment>
<dbReference type="InterPro" id="IPR036206">
    <property type="entry name" value="ThiamineP_synth_sf"/>
</dbReference>
<dbReference type="OrthoDB" id="194683at2"/>
<evidence type="ECO:0000313" key="2">
    <source>
        <dbReference type="Proteomes" id="UP000321612"/>
    </source>
</evidence>
<dbReference type="Gene3D" id="3.20.20.70">
    <property type="entry name" value="Aldolase class I"/>
    <property type="match status" value="1"/>
</dbReference>
<keyword evidence="2" id="KW-1185">Reference proteome</keyword>
<gene>
    <name evidence="1" type="ORF">ETF27_06835</name>
</gene>
<dbReference type="Proteomes" id="UP000321612">
    <property type="component" value="Unassembled WGS sequence"/>
</dbReference>
<dbReference type="InterPro" id="IPR013785">
    <property type="entry name" value="Aldolase_TIM"/>
</dbReference>
<dbReference type="SUPFAM" id="SSF51391">
    <property type="entry name" value="Thiamin phosphate synthase"/>
    <property type="match status" value="1"/>
</dbReference>
<dbReference type="EMBL" id="SDIK01000052">
    <property type="protein sequence ID" value="TXJ61882.1"/>
    <property type="molecule type" value="Genomic_DNA"/>
</dbReference>
<name>A0A5C8GIT8_9BACT</name>
<sequence>MKLVIMTKSTFFVEEDKILTILFEEGLDNLHISKTDHSPHYAERLLSLIPSNYHRFITVHQNFNLTKEFSLAGIHLDADTIIPPKDFRGRISSTCSDILKLKDTRKRFAYVTLKNINDGIEYPMERKSLFIPELKELQRQGLIGRHVYAMGGIKLSDIPSLKEYGFGGVVVCGALWQKFNIQHATDFKSIIAYFKKLKQAVE</sequence>
<accession>A0A5C8GIT8</accession>
<dbReference type="RefSeq" id="WP_130828729.1">
    <property type="nucleotide sequence ID" value="NZ_SDIK01000052.1"/>
</dbReference>
<protein>
    <submittedName>
        <fullName evidence="1">Thiamine phosphate synthase</fullName>
    </submittedName>
</protein>
<evidence type="ECO:0000313" key="1">
    <source>
        <dbReference type="EMBL" id="TXJ61882.1"/>
    </source>
</evidence>
<dbReference type="AlphaFoldDB" id="A0A5C8GIT8"/>
<organism evidence="1 2">
    <name type="scientific">Prevotella brunnea</name>
    <dbReference type="NCBI Taxonomy" id="2508867"/>
    <lineage>
        <taxon>Bacteria</taxon>
        <taxon>Pseudomonadati</taxon>
        <taxon>Bacteroidota</taxon>
        <taxon>Bacteroidia</taxon>
        <taxon>Bacteroidales</taxon>
        <taxon>Prevotellaceae</taxon>
        <taxon>Prevotella</taxon>
    </lineage>
</organism>
<reference evidence="2" key="1">
    <citation type="submission" date="2019-05" db="EMBL/GenBank/DDBJ databases">
        <title>Prevotella brunnea sp. nov., isolated from a wound of a patient.</title>
        <authorList>
            <person name="Buhl M."/>
        </authorList>
    </citation>
    <scope>NUCLEOTIDE SEQUENCE [LARGE SCALE GENOMIC DNA]</scope>
    <source>
        <strain evidence="2">A2672</strain>
    </source>
</reference>